<gene>
    <name evidence="17" type="ORF">BLEM_1380</name>
</gene>
<dbReference type="InterPro" id="IPR036097">
    <property type="entry name" value="HisK_dim/P_sf"/>
</dbReference>
<comment type="subcellular location">
    <subcellularLocation>
        <location evidence="3">Cell membrane</location>
    </subcellularLocation>
    <subcellularLocation>
        <location evidence="2">Membrane</location>
        <topology evidence="2">Multi-pass membrane protein</topology>
    </subcellularLocation>
</comment>
<keyword evidence="13 15" id="KW-0472">Membrane</keyword>
<evidence type="ECO:0000256" key="11">
    <source>
        <dbReference type="ARBA" id="ARBA00022989"/>
    </source>
</evidence>
<feature type="region of interest" description="Disordered" evidence="14">
    <location>
        <begin position="541"/>
        <end position="613"/>
    </location>
</feature>
<dbReference type="Pfam" id="PF13493">
    <property type="entry name" value="DUF4118"/>
    <property type="match status" value="1"/>
</dbReference>
<feature type="compositionally biased region" description="Acidic residues" evidence="14">
    <location>
        <begin position="543"/>
        <end position="553"/>
    </location>
</feature>
<dbReference type="InterPro" id="IPR003594">
    <property type="entry name" value="HATPase_dom"/>
</dbReference>
<keyword evidence="8" id="KW-0547">Nucleotide-binding</keyword>
<dbReference type="InterPro" id="IPR052023">
    <property type="entry name" value="Histidine_kinase_KdpD"/>
</dbReference>
<keyword evidence="5" id="KW-0597">Phosphoprotein</keyword>
<keyword evidence="17" id="KW-0407">Ion channel</keyword>
<evidence type="ECO:0000313" key="18">
    <source>
        <dbReference type="Proteomes" id="UP000216352"/>
    </source>
</evidence>
<keyword evidence="7 15" id="KW-0812">Transmembrane</keyword>
<feature type="domain" description="Histidine kinase" evidence="16">
    <location>
        <begin position="681"/>
        <end position="894"/>
    </location>
</feature>
<dbReference type="InterPro" id="IPR038318">
    <property type="entry name" value="KdpD_sf"/>
</dbReference>
<dbReference type="CDD" id="cd00075">
    <property type="entry name" value="HATPase"/>
    <property type="match status" value="1"/>
</dbReference>
<dbReference type="InterPro" id="IPR027417">
    <property type="entry name" value="P-loop_NTPase"/>
</dbReference>
<dbReference type="InterPro" id="IPR025201">
    <property type="entry name" value="KdpD_TM"/>
</dbReference>
<dbReference type="Gene3D" id="3.40.50.620">
    <property type="entry name" value="HUPs"/>
    <property type="match status" value="1"/>
</dbReference>
<evidence type="ECO:0000256" key="8">
    <source>
        <dbReference type="ARBA" id="ARBA00022741"/>
    </source>
</evidence>
<organism evidence="17 18">
    <name type="scientific">Bifidobacterium lemurum</name>
    <dbReference type="NCBI Taxonomy" id="1603886"/>
    <lineage>
        <taxon>Bacteria</taxon>
        <taxon>Bacillati</taxon>
        <taxon>Actinomycetota</taxon>
        <taxon>Actinomycetes</taxon>
        <taxon>Bifidobacteriales</taxon>
        <taxon>Bifidobacteriaceae</taxon>
        <taxon>Bifidobacterium</taxon>
    </lineage>
</organism>
<feature type="transmembrane region" description="Helical" evidence="15">
    <location>
        <begin position="384"/>
        <end position="404"/>
    </location>
</feature>
<dbReference type="PROSITE" id="PS50109">
    <property type="entry name" value="HIS_KIN"/>
    <property type="match status" value="1"/>
</dbReference>
<evidence type="ECO:0000256" key="10">
    <source>
        <dbReference type="ARBA" id="ARBA00022840"/>
    </source>
</evidence>
<dbReference type="InterPro" id="IPR006016">
    <property type="entry name" value="UspA"/>
</dbReference>
<keyword evidence="17" id="KW-0813">Transport</keyword>
<dbReference type="OrthoDB" id="9806130at2"/>
<evidence type="ECO:0000256" key="14">
    <source>
        <dbReference type="SAM" id="MobiDB-lite"/>
    </source>
</evidence>
<dbReference type="PANTHER" id="PTHR45569">
    <property type="entry name" value="SENSOR PROTEIN KDPD"/>
    <property type="match status" value="1"/>
</dbReference>
<dbReference type="InterPro" id="IPR004358">
    <property type="entry name" value="Sig_transdc_His_kin-like_C"/>
</dbReference>
<feature type="transmembrane region" description="Helical" evidence="15">
    <location>
        <begin position="416"/>
        <end position="444"/>
    </location>
</feature>
<dbReference type="Pfam" id="PF02702">
    <property type="entry name" value="KdpD"/>
    <property type="match status" value="1"/>
</dbReference>
<dbReference type="Gene3D" id="1.10.287.130">
    <property type="match status" value="1"/>
</dbReference>
<evidence type="ECO:0000256" key="6">
    <source>
        <dbReference type="ARBA" id="ARBA00022679"/>
    </source>
</evidence>
<comment type="caution">
    <text evidence="17">The sequence shown here is derived from an EMBL/GenBank/DDBJ whole genome shotgun (WGS) entry which is preliminary data.</text>
</comment>
<dbReference type="GO" id="GO:0005524">
    <property type="term" value="F:ATP binding"/>
    <property type="evidence" value="ECO:0007669"/>
    <property type="project" value="UniProtKB-KW"/>
</dbReference>
<evidence type="ECO:0000256" key="15">
    <source>
        <dbReference type="SAM" id="Phobius"/>
    </source>
</evidence>
<dbReference type="GO" id="GO:0005886">
    <property type="term" value="C:plasma membrane"/>
    <property type="evidence" value="ECO:0007669"/>
    <property type="project" value="UniProtKB-SubCell"/>
</dbReference>
<sequence length="1065" mass="112650">MANTRGSLRVLLGAAPGVGKTYAMLQEGRRLRDEGKDVVIALLETHGRRATAQASEGLEQVPRRRVRYRGMWLDEMDLFKVVERAPQVALVDEFAHSNAPGSVHAKRWQDVEDLLDAGIDVITTINVQHIESLNDVVRGITGSEQRETVPDKVLRSATQIELVDLPPEGLRERLSAGLVYQPDRVDAALSNYFRLGNLTALRELALLWLAGRVDEALKAYRSEHHISAKWETRERVVVALSGGPEGEQLLRRGARVARASGGGDLMAVHVTSEDGLCGSDPVLLEQQRDLVEQLGGSYHQITGESIADSLLQFARANNATQIIVGVSRRSAISRWLGRPSSTNEIISKSGDIDVHVVTHAFAHRRMLARLRLPRRRRTMTTPRIALGFLFACLAVPAVAMLLALASDPLFAARDALVLQLIVVASALIGGVAPATMAAVLSGLALDYLYVAPTGSLHMPHWQDWLTMLLYVAVGVIVSFVVDRAGERARQAQRASAESEMLAAISGAVLRSGDPLEAIVSRTREAFGFTCVRVVKDGEVLASDGDESDGGESDVDARSVRGETDPGEKGAERDGRTGLGLFGADRVGLGPDGAGPARRPPDGSGMSAASAMTPSSGTIAIGDDGVTLELYGHPIEASDQRLLMAVASQILTVLEHNVLAQKAQEVEPLAAAEKMRTALLNAVSHDLRRPLASATAAVSGLRRMGDTMSGEDRDELLAVADESLGQLTKLVTDLLDVSRIREGALPLAMVASDVGAAIVPVLDERHIGPGKVDLDLDPQLPLVMADPPLLKRALANVVENAMRFTPEDGRIHISASAFNGMVEIRVADRGPGVPDERKADIFVPFHRLGDTDNTTGLGLGMALSKGFVESMGGSIEAEDTPGGGLTMVVGLHAADPALRLGQPIPTADIPASAERVEAATLAVSGMVSDVMLPLRGEASADVLEGLMGRALNGAGGRPDASGGHKDVTGGRPDASGGRPDGSGGRPETTGGYEDVTGGRTGVVKSAGRANLSGRENKQNGANRVGGVNIAGVEGRTDETDGMNRANPTNDYTTIVGASRNDPKEAR</sequence>
<evidence type="ECO:0000256" key="1">
    <source>
        <dbReference type="ARBA" id="ARBA00000085"/>
    </source>
</evidence>
<evidence type="ECO:0000256" key="13">
    <source>
        <dbReference type="ARBA" id="ARBA00023136"/>
    </source>
</evidence>
<dbReference type="Gene3D" id="3.40.50.300">
    <property type="entry name" value="P-loop containing nucleotide triphosphate hydrolases"/>
    <property type="match status" value="1"/>
</dbReference>
<dbReference type="RefSeq" id="WP_072724269.1">
    <property type="nucleotide sequence ID" value="NZ_BDIS01000007.1"/>
</dbReference>
<evidence type="ECO:0000256" key="5">
    <source>
        <dbReference type="ARBA" id="ARBA00022553"/>
    </source>
</evidence>
<evidence type="ECO:0000259" key="16">
    <source>
        <dbReference type="PROSITE" id="PS50109"/>
    </source>
</evidence>
<dbReference type="GO" id="GO:0000155">
    <property type="term" value="F:phosphorelay sensor kinase activity"/>
    <property type="evidence" value="ECO:0007669"/>
    <property type="project" value="InterPro"/>
</dbReference>
<dbReference type="SUPFAM" id="SSF52402">
    <property type="entry name" value="Adenine nucleotide alpha hydrolases-like"/>
    <property type="match status" value="1"/>
</dbReference>
<dbReference type="InterPro" id="IPR003852">
    <property type="entry name" value="Sig_transdc_His_kinase_KdpD_N"/>
</dbReference>
<dbReference type="GO" id="GO:0034220">
    <property type="term" value="P:monoatomic ion transmembrane transport"/>
    <property type="evidence" value="ECO:0007669"/>
    <property type="project" value="UniProtKB-KW"/>
</dbReference>
<dbReference type="SMART" id="SM00387">
    <property type="entry name" value="HATPase_c"/>
    <property type="match status" value="1"/>
</dbReference>
<dbReference type="SMART" id="SM00388">
    <property type="entry name" value="HisKA"/>
    <property type="match status" value="1"/>
</dbReference>
<dbReference type="Pfam" id="PF00582">
    <property type="entry name" value="Usp"/>
    <property type="match status" value="1"/>
</dbReference>
<evidence type="ECO:0000256" key="7">
    <source>
        <dbReference type="ARBA" id="ARBA00022692"/>
    </source>
</evidence>
<reference evidence="17 18" key="1">
    <citation type="journal article" date="2017" name="BMC Genomics">
        <title>Comparative genomic and phylogenomic analyses of the Bifidobacteriaceae family.</title>
        <authorList>
            <person name="Lugli G.A."/>
            <person name="Milani C."/>
            <person name="Turroni F."/>
            <person name="Duranti S."/>
            <person name="Mancabelli L."/>
            <person name="Mangifesta M."/>
            <person name="Ferrario C."/>
            <person name="Modesto M."/>
            <person name="Mattarelli P."/>
            <person name="Jiri K."/>
            <person name="van Sinderen D."/>
            <person name="Ventura M."/>
        </authorList>
    </citation>
    <scope>NUCLEOTIDE SEQUENCE [LARGE SCALE GENOMIC DNA]</scope>
    <source>
        <strain evidence="17 18">DSM 28807</strain>
    </source>
</reference>
<keyword evidence="6" id="KW-0808">Transferase</keyword>
<dbReference type="InterPro" id="IPR036890">
    <property type="entry name" value="HATPase_C_sf"/>
</dbReference>
<dbReference type="Pfam" id="PF00512">
    <property type="entry name" value="HisKA"/>
    <property type="match status" value="1"/>
</dbReference>
<keyword evidence="9 17" id="KW-0418">Kinase</keyword>
<dbReference type="EMBL" id="MWWX01000009">
    <property type="protein sequence ID" value="OZG61432.1"/>
    <property type="molecule type" value="Genomic_DNA"/>
</dbReference>
<dbReference type="Gene3D" id="1.20.120.620">
    <property type="entry name" value="Backbone structure of the membrane domain of e. Coli histidine kinase receptor kdpd"/>
    <property type="match status" value="1"/>
</dbReference>
<dbReference type="GO" id="GO:0005737">
    <property type="term" value="C:cytoplasm"/>
    <property type="evidence" value="ECO:0007669"/>
    <property type="project" value="UniProtKB-ARBA"/>
</dbReference>
<dbReference type="AlphaFoldDB" id="A0A261FQG7"/>
<dbReference type="EC" id="2.7.13.3" evidence="4"/>
<dbReference type="Gene3D" id="3.30.565.10">
    <property type="entry name" value="Histidine kinase-like ATPase, C-terminal domain"/>
    <property type="match status" value="1"/>
</dbReference>
<keyword evidence="17" id="KW-0406">Ion transport</keyword>
<name>A0A261FQG7_9BIFI</name>
<evidence type="ECO:0000256" key="2">
    <source>
        <dbReference type="ARBA" id="ARBA00004141"/>
    </source>
</evidence>
<evidence type="ECO:0000256" key="4">
    <source>
        <dbReference type="ARBA" id="ARBA00012438"/>
    </source>
</evidence>
<evidence type="ECO:0000256" key="9">
    <source>
        <dbReference type="ARBA" id="ARBA00022777"/>
    </source>
</evidence>
<dbReference type="InterPro" id="IPR014729">
    <property type="entry name" value="Rossmann-like_a/b/a_fold"/>
</dbReference>
<keyword evidence="11 15" id="KW-1133">Transmembrane helix</keyword>
<dbReference type="Pfam" id="PF02518">
    <property type="entry name" value="HATPase_c"/>
    <property type="match status" value="1"/>
</dbReference>
<dbReference type="PANTHER" id="PTHR45569:SF1">
    <property type="entry name" value="SENSOR PROTEIN KDPD"/>
    <property type="match status" value="1"/>
</dbReference>
<dbReference type="InterPro" id="IPR005467">
    <property type="entry name" value="His_kinase_dom"/>
</dbReference>
<dbReference type="CDD" id="cd00082">
    <property type="entry name" value="HisKA"/>
    <property type="match status" value="1"/>
</dbReference>
<evidence type="ECO:0000256" key="12">
    <source>
        <dbReference type="ARBA" id="ARBA00023012"/>
    </source>
</evidence>
<evidence type="ECO:0000256" key="3">
    <source>
        <dbReference type="ARBA" id="ARBA00004236"/>
    </source>
</evidence>
<dbReference type="SUPFAM" id="SSF47384">
    <property type="entry name" value="Homodimeric domain of signal transducing histidine kinase"/>
    <property type="match status" value="1"/>
</dbReference>
<dbReference type="STRING" id="1603886.GCA_001895165_00530"/>
<keyword evidence="10" id="KW-0067">ATP-binding</keyword>
<proteinExistence type="predicted"/>
<keyword evidence="18" id="KW-1185">Reference proteome</keyword>
<protein>
    <recommendedName>
        <fullName evidence="4">histidine kinase</fullName>
        <ecNumber evidence="4">2.7.13.3</ecNumber>
    </recommendedName>
</protein>
<comment type="catalytic activity">
    <reaction evidence="1">
        <text>ATP + protein L-histidine = ADP + protein N-phospho-L-histidine.</text>
        <dbReference type="EC" id="2.7.13.3"/>
    </reaction>
</comment>
<evidence type="ECO:0000313" key="17">
    <source>
        <dbReference type="EMBL" id="OZG61432.1"/>
    </source>
</evidence>
<feature type="transmembrane region" description="Helical" evidence="15">
    <location>
        <begin position="464"/>
        <end position="481"/>
    </location>
</feature>
<dbReference type="PRINTS" id="PR00344">
    <property type="entry name" value="BCTRLSENSOR"/>
</dbReference>
<dbReference type="FunFam" id="3.40.50.300:FF:000483">
    <property type="entry name" value="Sensor histidine kinase KdpD"/>
    <property type="match status" value="1"/>
</dbReference>
<keyword evidence="12" id="KW-0902">Two-component regulatory system</keyword>
<accession>A0A261FQG7</accession>
<dbReference type="SUPFAM" id="SSF55874">
    <property type="entry name" value="ATPase domain of HSP90 chaperone/DNA topoisomerase II/histidine kinase"/>
    <property type="match status" value="1"/>
</dbReference>
<feature type="region of interest" description="Disordered" evidence="14">
    <location>
        <begin position="952"/>
        <end position="1065"/>
    </location>
</feature>
<dbReference type="Proteomes" id="UP000216352">
    <property type="component" value="Unassembled WGS sequence"/>
</dbReference>
<dbReference type="InterPro" id="IPR003661">
    <property type="entry name" value="HisK_dim/P_dom"/>
</dbReference>
<feature type="compositionally biased region" description="Basic and acidic residues" evidence="14">
    <location>
        <begin position="554"/>
        <end position="575"/>
    </location>
</feature>